<dbReference type="AlphaFoldDB" id="A0A1F8FBR5"/>
<feature type="domain" description="Glycosyltransferase subfamily 4-like N-terminal" evidence="3">
    <location>
        <begin position="94"/>
        <end position="196"/>
    </location>
</feature>
<dbReference type="PANTHER" id="PTHR46401">
    <property type="entry name" value="GLYCOSYLTRANSFERASE WBBK-RELATED"/>
    <property type="match status" value="1"/>
</dbReference>
<dbReference type="Pfam" id="PF13439">
    <property type="entry name" value="Glyco_transf_4"/>
    <property type="match status" value="1"/>
</dbReference>
<keyword evidence="1" id="KW-0808">Transferase</keyword>
<reference evidence="4 5" key="1">
    <citation type="journal article" date="2016" name="Nat. Commun.">
        <title>Thousands of microbial genomes shed light on interconnected biogeochemical processes in an aquifer system.</title>
        <authorList>
            <person name="Anantharaman K."/>
            <person name="Brown C.T."/>
            <person name="Hug L.A."/>
            <person name="Sharon I."/>
            <person name="Castelle C.J."/>
            <person name="Probst A.J."/>
            <person name="Thomas B.C."/>
            <person name="Singh A."/>
            <person name="Wilkins M.J."/>
            <person name="Karaoz U."/>
            <person name="Brodie E.L."/>
            <person name="Williams K.H."/>
            <person name="Hubbard S.S."/>
            <person name="Banfield J.F."/>
        </authorList>
    </citation>
    <scope>NUCLEOTIDE SEQUENCE [LARGE SCALE GENOMIC DNA]</scope>
</reference>
<dbReference type="EMBL" id="MGJP01000003">
    <property type="protein sequence ID" value="OGN10641.1"/>
    <property type="molecule type" value="Genomic_DNA"/>
</dbReference>
<dbReference type="SUPFAM" id="SSF53756">
    <property type="entry name" value="UDP-Glycosyltransferase/glycogen phosphorylase"/>
    <property type="match status" value="1"/>
</dbReference>
<dbReference type="GO" id="GO:0016757">
    <property type="term" value="F:glycosyltransferase activity"/>
    <property type="evidence" value="ECO:0007669"/>
    <property type="project" value="InterPro"/>
</dbReference>
<dbReference type="Gene3D" id="3.40.50.2000">
    <property type="entry name" value="Glycogen Phosphorylase B"/>
    <property type="match status" value="2"/>
</dbReference>
<dbReference type="PANTHER" id="PTHR46401:SF2">
    <property type="entry name" value="GLYCOSYLTRANSFERASE WBBK-RELATED"/>
    <property type="match status" value="1"/>
</dbReference>
<proteinExistence type="predicted"/>
<evidence type="ECO:0000256" key="1">
    <source>
        <dbReference type="ARBA" id="ARBA00022679"/>
    </source>
</evidence>
<dbReference type="GO" id="GO:0009103">
    <property type="term" value="P:lipopolysaccharide biosynthetic process"/>
    <property type="evidence" value="ECO:0007669"/>
    <property type="project" value="TreeGrafter"/>
</dbReference>
<dbReference type="InterPro" id="IPR028098">
    <property type="entry name" value="Glyco_trans_4-like_N"/>
</dbReference>
<accession>A0A1F8FBR5</accession>
<dbReference type="Proteomes" id="UP000177167">
    <property type="component" value="Unassembled WGS sequence"/>
</dbReference>
<evidence type="ECO:0000313" key="5">
    <source>
        <dbReference type="Proteomes" id="UP000177167"/>
    </source>
</evidence>
<evidence type="ECO:0008006" key="6">
    <source>
        <dbReference type="Google" id="ProtNLM"/>
    </source>
</evidence>
<dbReference type="Pfam" id="PF00534">
    <property type="entry name" value="Glycos_transf_1"/>
    <property type="match status" value="1"/>
</dbReference>
<sequence length="392" mass="44612">MSGKIAINLLSISPKSSTGSFVYIKNLLDSLFALDTDSLYFLIIDNASRTYFIKRFKNYPNVKYHAVSIRRDLLLNPVRALLKLWAKIKKDRRRREAIIKGEVQRFLDKKRINLMFFPSGTMYPAGLKNIKTVTTVFDLQHEYFPNNFSNAYLARRRTDTAYASHNSDRIIAISEFTKRSIVEKYEINPDKIIVIYLAPQQEKDSRPSLSGLPANFIFYPAAIWLHKNHRILIEATKVLKSKFPNLHLVFTGMTKSKKIKEELYALTEAYGLTDRIHFFGFVPDEDMPSIYKQAKALVYPSSFEGFGIPLVEAFKFGTPVIAADNSSISEVVGGAGILFKTGDLGMLTKGIERILSDDSLRGDLIKKGRERAKDFSWDASARKTLDVLNHLC</sequence>
<comment type="caution">
    <text evidence="4">The sequence shown here is derived from an EMBL/GenBank/DDBJ whole genome shotgun (WGS) entry which is preliminary data.</text>
</comment>
<organism evidence="4 5">
    <name type="scientific">Candidatus Yanofskybacteria bacterium RIFCSPHIGHO2_02_FULL_41_11</name>
    <dbReference type="NCBI Taxonomy" id="1802675"/>
    <lineage>
        <taxon>Bacteria</taxon>
        <taxon>Candidatus Yanofskyibacteriota</taxon>
    </lineage>
</organism>
<evidence type="ECO:0000313" key="4">
    <source>
        <dbReference type="EMBL" id="OGN10641.1"/>
    </source>
</evidence>
<name>A0A1F8FBR5_9BACT</name>
<evidence type="ECO:0000259" key="3">
    <source>
        <dbReference type="Pfam" id="PF13439"/>
    </source>
</evidence>
<gene>
    <name evidence="4" type="ORF">A3J46_05540</name>
</gene>
<feature type="domain" description="Glycosyl transferase family 1" evidence="2">
    <location>
        <begin position="201"/>
        <end position="371"/>
    </location>
</feature>
<dbReference type="InterPro" id="IPR001296">
    <property type="entry name" value="Glyco_trans_1"/>
</dbReference>
<protein>
    <recommendedName>
        <fullName evidence="6">Glycosyl transferase family 1 domain-containing protein</fullName>
    </recommendedName>
</protein>
<dbReference type="CDD" id="cd03809">
    <property type="entry name" value="GT4_MtfB-like"/>
    <property type="match status" value="1"/>
</dbReference>
<evidence type="ECO:0000259" key="2">
    <source>
        <dbReference type="Pfam" id="PF00534"/>
    </source>
</evidence>